<evidence type="ECO:0000256" key="1">
    <source>
        <dbReference type="ARBA" id="ARBA00001936"/>
    </source>
</evidence>
<keyword evidence="9" id="KW-1185">Reference proteome</keyword>
<dbReference type="PANTHER" id="PTHR32494">
    <property type="entry name" value="ALLANTOATE DEIMINASE-RELATED"/>
    <property type="match status" value="1"/>
</dbReference>
<dbReference type="GO" id="GO:0046872">
    <property type="term" value="F:metal ion binding"/>
    <property type="evidence" value="ECO:0007669"/>
    <property type="project" value="UniProtKB-KW"/>
</dbReference>
<comment type="similarity">
    <text evidence="2">Belongs to the peptidase M20 family.</text>
</comment>
<dbReference type="AlphaFoldDB" id="A0A2K8KZ90"/>
<evidence type="ECO:0000256" key="7">
    <source>
        <dbReference type="PIRSR" id="PIRSR001235-1"/>
    </source>
</evidence>
<dbReference type="EC" id="3.5.1.87" evidence="8"/>
<keyword evidence="5 8" id="KW-0378">Hydrolase</keyword>
<evidence type="ECO:0000256" key="3">
    <source>
        <dbReference type="ARBA" id="ARBA00011738"/>
    </source>
</evidence>
<protein>
    <submittedName>
        <fullName evidence="8">N-carbamoyl-L-amino-acid hydrolase</fullName>
        <ecNumber evidence="8">3.5.1.87</ecNumber>
    </submittedName>
</protein>
<evidence type="ECO:0000313" key="8">
    <source>
        <dbReference type="EMBL" id="ATX80340.1"/>
    </source>
</evidence>
<evidence type="ECO:0000256" key="6">
    <source>
        <dbReference type="ARBA" id="ARBA00023211"/>
    </source>
</evidence>
<dbReference type="RefSeq" id="WP_232710122.1">
    <property type="nucleotide sequence ID" value="NZ_CP018799.1"/>
</dbReference>
<dbReference type="InterPro" id="IPR010158">
    <property type="entry name" value="Amidase_Cbmase"/>
</dbReference>
<comment type="cofactor">
    <cofactor evidence="1">
        <name>Mn(2+)</name>
        <dbReference type="ChEBI" id="CHEBI:29035"/>
    </cofactor>
</comment>
<feature type="binding site" evidence="7">
    <location>
        <position position="95"/>
    </location>
    <ligand>
        <name>Zn(2+)</name>
        <dbReference type="ChEBI" id="CHEBI:29105"/>
        <label>2</label>
    </ligand>
</feature>
<dbReference type="PANTHER" id="PTHR32494:SF19">
    <property type="entry name" value="ALLANTOATE DEIMINASE-RELATED"/>
    <property type="match status" value="1"/>
</dbReference>
<feature type="binding site" evidence="7">
    <location>
        <position position="413"/>
    </location>
    <ligand>
        <name>Zn(2+)</name>
        <dbReference type="ChEBI" id="CHEBI:29105"/>
        <label>2</label>
    </ligand>
</feature>
<comment type="subunit">
    <text evidence="3">Homodimer.</text>
</comment>
<gene>
    <name evidence="8" type="ORF">Ga0123461_1934</name>
</gene>
<dbReference type="InterPro" id="IPR036264">
    <property type="entry name" value="Bact_exopeptidase_dim_dom"/>
</dbReference>
<evidence type="ECO:0000256" key="5">
    <source>
        <dbReference type="ARBA" id="ARBA00022801"/>
    </source>
</evidence>
<dbReference type="InterPro" id="IPR002933">
    <property type="entry name" value="Peptidase_M20"/>
</dbReference>
<dbReference type="PIRSF" id="PIRSF001235">
    <property type="entry name" value="Amidase_carbamoylase"/>
    <property type="match status" value="1"/>
</dbReference>
<dbReference type="GO" id="GO:0016813">
    <property type="term" value="F:hydrolase activity, acting on carbon-nitrogen (but not peptide) bonds, in linear amidines"/>
    <property type="evidence" value="ECO:0007669"/>
    <property type="project" value="InterPro"/>
</dbReference>
<proteinExistence type="inferred from homology"/>
<name>A0A2K8KZ90_MARES</name>
<feature type="binding site" evidence="7">
    <location>
        <position position="84"/>
    </location>
    <ligand>
        <name>Zn(2+)</name>
        <dbReference type="ChEBI" id="CHEBI:29105"/>
        <label>1</label>
    </ligand>
</feature>
<reference evidence="8 9" key="1">
    <citation type="submission" date="2016-12" db="EMBL/GenBank/DDBJ databases">
        <title>Isolation and genomic insights into novel planktonic Zetaproteobacteria from stratified waters of the Chesapeake Bay.</title>
        <authorList>
            <person name="McAllister S.M."/>
            <person name="Kato S."/>
            <person name="Chan C.S."/>
            <person name="Chiu B.K."/>
            <person name="Field E.K."/>
        </authorList>
    </citation>
    <scope>NUCLEOTIDE SEQUENCE [LARGE SCALE GENOMIC DNA]</scope>
    <source>
        <strain evidence="8 9">CP-5</strain>
    </source>
</reference>
<dbReference type="Gene3D" id="3.30.70.360">
    <property type="match status" value="1"/>
</dbReference>
<keyword evidence="4 7" id="KW-0479">Metal-binding</keyword>
<feature type="binding site" evidence="7">
    <location>
        <position position="130"/>
    </location>
    <ligand>
        <name>Zn(2+)</name>
        <dbReference type="ChEBI" id="CHEBI:29105"/>
        <label>2</label>
    </ligand>
</feature>
<dbReference type="KEGG" id="maes:Ga0123461_1934"/>
<dbReference type="GO" id="GO:0050538">
    <property type="term" value="F:N-carbamoyl-L-amino-acid hydrolase activity"/>
    <property type="evidence" value="ECO:0007669"/>
    <property type="project" value="UniProtKB-EC"/>
</dbReference>
<dbReference type="Proteomes" id="UP000231701">
    <property type="component" value="Chromosome"/>
</dbReference>
<evidence type="ECO:0000313" key="9">
    <source>
        <dbReference type="Proteomes" id="UP000231701"/>
    </source>
</evidence>
<accession>A0A2K8KZ90</accession>
<dbReference type="SUPFAM" id="SSF53187">
    <property type="entry name" value="Zn-dependent exopeptidases"/>
    <property type="match status" value="1"/>
</dbReference>
<feature type="binding site" evidence="7">
    <location>
        <position position="198"/>
    </location>
    <ligand>
        <name>Zn(2+)</name>
        <dbReference type="ChEBI" id="CHEBI:29105"/>
        <label>1</label>
    </ligand>
</feature>
<evidence type="ECO:0000256" key="4">
    <source>
        <dbReference type="ARBA" id="ARBA00022723"/>
    </source>
</evidence>
<dbReference type="EMBL" id="CP018799">
    <property type="protein sequence ID" value="ATX80340.1"/>
    <property type="molecule type" value="Genomic_DNA"/>
</dbReference>
<dbReference type="NCBIfam" id="TIGR01879">
    <property type="entry name" value="hydantase"/>
    <property type="match status" value="1"/>
</dbReference>
<organism evidence="8 9">
    <name type="scientific">Mariprofundus aestuarium</name>
    <dbReference type="NCBI Taxonomy" id="1921086"/>
    <lineage>
        <taxon>Bacteria</taxon>
        <taxon>Pseudomonadati</taxon>
        <taxon>Pseudomonadota</taxon>
        <taxon>Candidatius Mariprofundia</taxon>
        <taxon>Mariprofundales</taxon>
        <taxon>Mariprofundaceae</taxon>
        <taxon>Mariprofundus</taxon>
    </lineage>
</organism>
<keyword evidence="7" id="KW-0862">Zinc</keyword>
<feature type="binding site" evidence="7">
    <location>
        <position position="95"/>
    </location>
    <ligand>
        <name>Zn(2+)</name>
        <dbReference type="ChEBI" id="CHEBI:29105"/>
        <label>1</label>
    </ligand>
</feature>
<dbReference type="Pfam" id="PF01546">
    <property type="entry name" value="Peptidase_M20"/>
    <property type="match status" value="1"/>
</dbReference>
<comment type="cofactor">
    <cofactor evidence="7">
        <name>Zn(2+)</name>
        <dbReference type="ChEBI" id="CHEBI:29105"/>
    </cofactor>
    <text evidence="7">Binds 2 Zn(2+) ions per subunit.</text>
</comment>
<dbReference type="SUPFAM" id="SSF55031">
    <property type="entry name" value="Bacterial exopeptidase dimerisation domain"/>
    <property type="match status" value="1"/>
</dbReference>
<keyword evidence="6" id="KW-0464">Manganese</keyword>
<dbReference type="Gene3D" id="3.40.630.10">
    <property type="entry name" value="Zn peptidases"/>
    <property type="match status" value="1"/>
</dbReference>
<evidence type="ECO:0000256" key="2">
    <source>
        <dbReference type="ARBA" id="ARBA00006153"/>
    </source>
</evidence>
<sequence length="452" mass="48216">MKAICINSEVVMHHYAGLNSIGSINADLKNGFLRAPYSEAESEAIAYIEQAAIDGGLLCRRDLAGNLIAETPGTFSEWVETGSHIDTVPGGGNFDGAAGVISGLEALLAIHHSGTALKRGLRLRVWRGEESATYGVTSIGSKAAFGALNPAALQQTYEGQSLAEAMREQGVDPETVRSGLAAMPDAERDGITAFLELHIEQGKVLETADTDIGIVSAIRGSKRSWITVSGTFDHSGATPMGVEFRQDANLAMAYMLVELDQLLHKANAEGVDLVQTSGLINPSAKENSPVPLLDNAVTKVSGAAHFSFEVRGCSAPKVDRYCDQAFEVIRETAARFGVSVEIDTFSDQAGIEELDSEIQRLLDTGCTKLGLSHLSLPSGAWHDAGTVAEQLKSNGSPIPVGMIFIPCRRGISHSPDELSSPEQITKGASLLATAMAEIASNYRWWWFYSPPK</sequence>